<comment type="subunit">
    <text evidence="2">Homodimer.</text>
</comment>
<accession>A0A1F4ZPX8</accession>
<dbReference type="EC" id="2.5.1.-" evidence="2"/>
<evidence type="ECO:0000313" key="3">
    <source>
        <dbReference type="EMBL" id="OGD08442.1"/>
    </source>
</evidence>
<dbReference type="Proteomes" id="UP000176424">
    <property type="component" value="Unassembled WGS sequence"/>
</dbReference>
<name>A0A1F4ZPX8_9BACT</name>
<feature type="binding site" evidence="2">
    <location>
        <begin position="26"/>
        <end position="29"/>
    </location>
    <ligand>
        <name>substrate</name>
    </ligand>
</feature>
<evidence type="ECO:0000313" key="4">
    <source>
        <dbReference type="Proteomes" id="UP000176424"/>
    </source>
</evidence>
<organism evidence="3 4">
    <name type="scientific">Candidatus Amesbacteria bacterium RIFOXYB1_FULL_44_23</name>
    <dbReference type="NCBI Taxonomy" id="1797263"/>
    <lineage>
        <taxon>Bacteria</taxon>
        <taxon>Candidatus Amesiibacteriota</taxon>
    </lineage>
</organism>
<feature type="active site" evidence="2">
    <location>
        <position position="25"/>
    </location>
</feature>
<comment type="similarity">
    <text evidence="2">Belongs to the UPP synthase family.</text>
</comment>
<comment type="caution">
    <text evidence="2">Lacks conserved residue(s) required for the propagation of feature annotation.</text>
</comment>
<feature type="binding site" evidence="2">
    <location>
        <position position="74"/>
    </location>
    <ligand>
        <name>substrate</name>
    </ligand>
</feature>
<feature type="binding site" evidence="2">
    <location>
        <position position="217"/>
    </location>
    <ligand>
        <name>Mg(2+)</name>
        <dbReference type="ChEBI" id="CHEBI:18420"/>
    </ligand>
</feature>
<evidence type="ECO:0000256" key="2">
    <source>
        <dbReference type="HAMAP-Rule" id="MF_01139"/>
    </source>
</evidence>
<comment type="function">
    <text evidence="2">Catalyzes the condensation of isopentenyl diphosphate (IPP) with allylic pyrophosphates generating different type of terpenoids.</text>
</comment>
<dbReference type="CDD" id="cd00475">
    <property type="entry name" value="Cis_IPPS"/>
    <property type="match status" value="1"/>
</dbReference>
<gene>
    <name evidence="3" type="ORF">A2397_00680</name>
</gene>
<dbReference type="InterPro" id="IPR001441">
    <property type="entry name" value="UPP_synth-like"/>
</dbReference>
<dbReference type="HAMAP" id="MF_01139">
    <property type="entry name" value="ISPT"/>
    <property type="match status" value="1"/>
</dbReference>
<dbReference type="InterPro" id="IPR036424">
    <property type="entry name" value="UPP_synth-like_sf"/>
</dbReference>
<dbReference type="Gene3D" id="3.40.1180.10">
    <property type="entry name" value="Decaprenyl diphosphate synthase-like"/>
    <property type="match status" value="1"/>
</dbReference>
<evidence type="ECO:0000256" key="1">
    <source>
        <dbReference type="ARBA" id="ARBA00022679"/>
    </source>
</evidence>
<protein>
    <recommendedName>
        <fullName evidence="2">Isoprenyl transferase</fullName>
        <ecNumber evidence="2">2.5.1.-</ecNumber>
    </recommendedName>
</protein>
<dbReference type="PANTHER" id="PTHR10291:SF0">
    <property type="entry name" value="DEHYDRODOLICHYL DIPHOSPHATE SYNTHASE 2"/>
    <property type="match status" value="1"/>
</dbReference>
<feature type="binding site" evidence="2">
    <location>
        <position position="30"/>
    </location>
    <ligand>
        <name>substrate</name>
    </ligand>
</feature>
<feature type="active site" description="Proton acceptor" evidence="2">
    <location>
        <position position="73"/>
    </location>
</feature>
<dbReference type="NCBIfam" id="TIGR00055">
    <property type="entry name" value="uppS"/>
    <property type="match status" value="1"/>
</dbReference>
<dbReference type="Pfam" id="PF01255">
    <property type="entry name" value="Prenyltransf"/>
    <property type="match status" value="1"/>
</dbReference>
<keyword evidence="1 2" id="KW-0808">Transferase</keyword>
<sequence>MSTKAGKISLPEGTKVPNHIALILDGNRRWARARGLQPWEGHKAGYEAVIKLARAARDMGVHTFTVWAWSTENWDRPEMEVGEIFSLFRRALTEMGKELISEKVRFVHLGRKDRIPADVAAGIRDLEEKTKQFSEHTFNLAVDYGGRDEILRATKKMILAGSKEDNFEQMVEQLDEKRFEQYLDTGDQPYPYVDLFIRTSGEQRTSGLLPWQMTYAEMYWEVDHLPDFSPEKLVGAILDYSCRRRRFGGNDKEEHLGFDPKLVAKLEIDMQRQIGEGQRFTDLVVEYVRQQYGLSKELAKEGGVSLAKALVYRKQEDWQKAREALKGLYEVVKKNVGLAMEPELVAKIEVGTWQNRGDEVSIRKLLAEKFRFSDFQASKSARLARLANTEVGLGNWDKARELMVKYYQALKERVA</sequence>
<keyword evidence="2" id="KW-0479">Metal-binding</keyword>
<keyword evidence="2" id="KW-0460">Magnesium</keyword>
<feature type="binding site" evidence="2">
    <location>
        <begin position="204"/>
        <end position="206"/>
    </location>
    <ligand>
        <name>substrate</name>
    </ligand>
</feature>
<dbReference type="GO" id="GO:0045547">
    <property type="term" value="F:ditrans,polycis-polyprenyl diphosphate synthase [(2E,6E)-farnesyl diphosphate specific] activity"/>
    <property type="evidence" value="ECO:0007669"/>
    <property type="project" value="TreeGrafter"/>
</dbReference>
<comment type="caution">
    <text evidence="3">The sequence shown here is derived from an EMBL/GenBank/DDBJ whole genome shotgun (WGS) entry which is preliminary data.</text>
</comment>
<feature type="binding site" evidence="2">
    <location>
        <begin position="70"/>
        <end position="72"/>
    </location>
    <ligand>
        <name>substrate</name>
    </ligand>
</feature>
<dbReference type="AlphaFoldDB" id="A0A1F4ZPX8"/>
<feature type="binding site" evidence="2">
    <location>
        <position position="42"/>
    </location>
    <ligand>
        <name>substrate</name>
    </ligand>
</feature>
<feature type="binding site" evidence="2">
    <location>
        <position position="76"/>
    </location>
    <ligand>
        <name>substrate</name>
    </ligand>
</feature>
<reference evidence="3 4" key="1">
    <citation type="journal article" date="2016" name="Nat. Commun.">
        <title>Thousands of microbial genomes shed light on interconnected biogeochemical processes in an aquifer system.</title>
        <authorList>
            <person name="Anantharaman K."/>
            <person name="Brown C.T."/>
            <person name="Hug L.A."/>
            <person name="Sharon I."/>
            <person name="Castelle C.J."/>
            <person name="Probst A.J."/>
            <person name="Thomas B.C."/>
            <person name="Singh A."/>
            <person name="Wilkins M.J."/>
            <person name="Karaoz U."/>
            <person name="Brodie E.L."/>
            <person name="Williams K.H."/>
            <person name="Hubbard S.S."/>
            <person name="Banfield J.F."/>
        </authorList>
    </citation>
    <scope>NUCLEOTIDE SEQUENCE [LARGE SCALE GENOMIC DNA]</scope>
</reference>
<dbReference type="GO" id="GO:0016094">
    <property type="term" value="P:polyprenol biosynthetic process"/>
    <property type="evidence" value="ECO:0007669"/>
    <property type="project" value="TreeGrafter"/>
</dbReference>
<comment type="cofactor">
    <cofactor evidence="2">
        <name>Mg(2+)</name>
        <dbReference type="ChEBI" id="CHEBI:18420"/>
    </cofactor>
    <text evidence="2">Binds 2 magnesium ions per subunit.</text>
</comment>
<proteinExistence type="inferred from homology"/>
<dbReference type="SUPFAM" id="SSF64005">
    <property type="entry name" value="Undecaprenyl diphosphate synthase"/>
    <property type="match status" value="1"/>
</dbReference>
<dbReference type="GO" id="GO:0000287">
    <property type="term" value="F:magnesium ion binding"/>
    <property type="evidence" value="ECO:0007669"/>
    <property type="project" value="UniProtKB-UniRule"/>
</dbReference>
<feature type="binding site" evidence="2">
    <location>
        <position position="198"/>
    </location>
    <ligand>
        <name>substrate</name>
    </ligand>
</feature>
<dbReference type="STRING" id="1797263.A2397_00680"/>
<dbReference type="EMBL" id="MEXR01000057">
    <property type="protein sequence ID" value="OGD08442.1"/>
    <property type="molecule type" value="Genomic_DNA"/>
</dbReference>
<feature type="binding site" evidence="2">
    <location>
        <position position="25"/>
    </location>
    <ligand>
        <name>Mg(2+)</name>
        <dbReference type="ChEBI" id="CHEBI:18420"/>
    </ligand>
</feature>
<dbReference type="PANTHER" id="PTHR10291">
    <property type="entry name" value="DEHYDRODOLICHYL DIPHOSPHATE SYNTHASE FAMILY MEMBER"/>
    <property type="match status" value="1"/>
</dbReference>